<dbReference type="GO" id="GO:0016706">
    <property type="term" value="F:2-oxoglutarate-dependent dioxygenase activity"/>
    <property type="evidence" value="ECO:0007669"/>
    <property type="project" value="UniProtKB-ARBA"/>
</dbReference>
<evidence type="ECO:0000256" key="1">
    <source>
        <dbReference type="ARBA" id="ARBA00023002"/>
    </source>
</evidence>
<gene>
    <name evidence="3" type="ORF">GN330_12135</name>
</gene>
<dbReference type="Pfam" id="PF02668">
    <property type="entry name" value="TauD"/>
    <property type="match status" value="1"/>
</dbReference>
<dbReference type="Gene3D" id="3.60.130.10">
    <property type="entry name" value="Clavaminate synthase-like"/>
    <property type="match status" value="1"/>
</dbReference>
<dbReference type="Proteomes" id="UP000463224">
    <property type="component" value="Unassembled WGS sequence"/>
</dbReference>
<name>A0A844QIZ4_9HYPH</name>
<organism evidence="3 4">
    <name type="scientific">Nitratireductor arenosus</name>
    <dbReference type="NCBI Taxonomy" id="2682096"/>
    <lineage>
        <taxon>Bacteria</taxon>
        <taxon>Pseudomonadati</taxon>
        <taxon>Pseudomonadota</taxon>
        <taxon>Alphaproteobacteria</taxon>
        <taxon>Hyphomicrobiales</taxon>
        <taxon>Phyllobacteriaceae</taxon>
        <taxon>Nitratireductor</taxon>
    </lineage>
</organism>
<protein>
    <recommendedName>
        <fullName evidence="2">TauD/TfdA-like domain-containing protein</fullName>
    </recommendedName>
</protein>
<proteinExistence type="predicted"/>
<evidence type="ECO:0000313" key="4">
    <source>
        <dbReference type="Proteomes" id="UP000463224"/>
    </source>
</evidence>
<evidence type="ECO:0000313" key="3">
    <source>
        <dbReference type="EMBL" id="MVA97993.1"/>
    </source>
</evidence>
<sequence>MFAKHVCQDACSGVCSQCLANASDRVQTAALAVDERKILELEIDRFAAAIRWPDEPDEQAAIGGAARALIRDTLPHVSQLLRQAKNGKLDALYITGLPTDEVRAQLALLGMSRELGMLFNYSSQNEGRLIMELRPLQESAANTNSTRDEFDIHTDDAAMPREARTEFINLYGIQNPPGTLTSYSPVGDALLSLDREHKEVLSEPRFRVRFPISFGVGTDRWSQPCAIVTRGPSNEFELRFPSYATRPIASDDTLAAAALVALKTALNQRAVGMPLDPGCFLTFNNLRGAHKRGAIGSGDRLVFRTYSVRSLELLRKVTGQPGPIFPVDPFVTSLTD</sequence>
<keyword evidence="4" id="KW-1185">Reference proteome</keyword>
<dbReference type="AlphaFoldDB" id="A0A844QIZ4"/>
<dbReference type="SUPFAM" id="SSF51197">
    <property type="entry name" value="Clavaminate synthase-like"/>
    <property type="match status" value="1"/>
</dbReference>
<accession>A0A844QIZ4</accession>
<dbReference type="RefSeq" id="WP_156712982.1">
    <property type="nucleotide sequence ID" value="NZ_WPHG01000003.1"/>
</dbReference>
<keyword evidence="1" id="KW-0560">Oxidoreductase</keyword>
<feature type="domain" description="TauD/TfdA-like" evidence="2">
    <location>
        <begin position="91"/>
        <end position="306"/>
    </location>
</feature>
<reference evidence="3 4" key="1">
    <citation type="submission" date="2019-12" db="EMBL/GenBank/DDBJ databases">
        <title>Nitratireductor arenosus sp. nov., Isolated from sea sand, Jeju island, South Korea.</title>
        <authorList>
            <person name="Kim W."/>
        </authorList>
    </citation>
    <scope>NUCLEOTIDE SEQUENCE [LARGE SCALE GENOMIC DNA]</scope>
    <source>
        <strain evidence="3 4">CAU 1489</strain>
    </source>
</reference>
<dbReference type="InterPro" id="IPR003819">
    <property type="entry name" value="TauD/TfdA-like"/>
</dbReference>
<dbReference type="EMBL" id="WPHG01000003">
    <property type="protein sequence ID" value="MVA97993.1"/>
    <property type="molecule type" value="Genomic_DNA"/>
</dbReference>
<dbReference type="InterPro" id="IPR042098">
    <property type="entry name" value="TauD-like_sf"/>
</dbReference>
<evidence type="ECO:0000259" key="2">
    <source>
        <dbReference type="Pfam" id="PF02668"/>
    </source>
</evidence>
<comment type="caution">
    <text evidence="3">The sequence shown here is derived from an EMBL/GenBank/DDBJ whole genome shotgun (WGS) entry which is preliminary data.</text>
</comment>